<keyword evidence="4 7" id="KW-0285">Flavoprotein</keyword>
<dbReference type="PANTHER" id="PTHR48083:SF2">
    <property type="entry name" value="MEDIUM-CHAIN SPECIFIC ACYL-COA DEHYDROGENASE, MITOCHONDRIAL"/>
    <property type="match status" value="1"/>
</dbReference>
<evidence type="ECO:0000259" key="10">
    <source>
        <dbReference type="Pfam" id="PF02771"/>
    </source>
</evidence>
<evidence type="ECO:0000259" key="9">
    <source>
        <dbReference type="Pfam" id="PF02770"/>
    </source>
</evidence>
<feature type="domain" description="Acyl-CoA oxidase/dehydrogenase middle" evidence="9">
    <location>
        <begin position="128"/>
        <end position="219"/>
    </location>
</feature>
<evidence type="ECO:0000256" key="3">
    <source>
        <dbReference type="ARBA" id="ARBA00019125"/>
    </source>
</evidence>
<comment type="similarity">
    <text evidence="2 7">Belongs to the acyl-CoA dehydrogenase family.</text>
</comment>
<dbReference type="InterPro" id="IPR006089">
    <property type="entry name" value="Acyl-CoA_DH_CS"/>
</dbReference>
<evidence type="ECO:0000256" key="1">
    <source>
        <dbReference type="ARBA" id="ARBA00001974"/>
    </source>
</evidence>
<dbReference type="Proteomes" id="UP001500842">
    <property type="component" value="Unassembled WGS sequence"/>
</dbReference>
<evidence type="ECO:0000256" key="7">
    <source>
        <dbReference type="RuleBase" id="RU362125"/>
    </source>
</evidence>
<dbReference type="InterPro" id="IPR050741">
    <property type="entry name" value="Acyl-CoA_dehydrogenase"/>
</dbReference>
<feature type="domain" description="Acyl-CoA dehydrogenase/oxidase N-terminal" evidence="10">
    <location>
        <begin position="6"/>
        <end position="124"/>
    </location>
</feature>
<dbReference type="Gene3D" id="2.40.110.10">
    <property type="entry name" value="Butyryl-CoA Dehydrogenase, subunit A, domain 2"/>
    <property type="match status" value="1"/>
</dbReference>
<sequence length="392" mass="43973">MDFSLSEEQRAITRTVRAFVERELFPWEDLLLRRGMESVVTSPGLTKDEKLLLQKKAADHGLWGVSAPEELGGADLDPFTQTLINMELGRTFISFTFGGEASPMLYRCNEQQRPDYLLPVLHGEKEMCTAISEPGGGSDVRAMRTTAVRDGDDFVLNGEKMWISRALESDFAVVFARTPEEGAGGITGFLVDRDLGWTAQHIPTMGAEQKVATMHFEDVRVPAANVLEGVNQGFDQLMRWVYDNRLFRVSARLVGAAERMLEMGTAWASQREVFGKKLADYSNWAFSLAELEIELRAARLLTLQGAWKASAGLDYRHESYVAKVHTARLANRVADEMIQLHGGMGYAMELPLERWYRDLRVIRIYEGSDEVNLASIARNLFRGNVRLGAVTD</sequence>
<dbReference type="EMBL" id="BAAAOR010000014">
    <property type="protein sequence ID" value="GAA1515474.1"/>
    <property type="molecule type" value="Genomic_DNA"/>
</dbReference>
<proteinExistence type="inferred from homology"/>
<dbReference type="InterPro" id="IPR046373">
    <property type="entry name" value="Acyl-CoA_Oxase/DH_mid-dom_sf"/>
</dbReference>
<dbReference type="InterPro" id="IPR036250">
    <property type="entry name" value="AcylCo_DH-like_C"/>
</dbReference>
<dbReference type="Gene3D" id="1.20.140.10">
    <property type="entry name" value="Butyryl-CoA Dehydrogenase, subunit A, domain 3"/>
    <property type="match status" value="1"/>
</dbReference>
<dbReference type="InterPro" id="IPR006091">
    <property type="entry name" value="Acyl-CoA_Oxase/DH_mid-dom"/>
</dbReference>
<dbReference type="Pfam" id="PF00441">
    <property type="entry name" value="Acyl-CoA_dh_1"/>
    <property type="match status" value="1"/>
</dbReference>
<keyword evidence="12" id="KW-1185">Reference proteome</keyword>
<dbReference type="RefSeq" id="WP_141005513.1">
    <property type="nucleotide sequence ID" value="NZ_BAAAOR010000014.1"/>
</dbReference>
<evidence type="ECO:0000256" key="4">
    <source>
        <dbReference type="ARBA" id="ARBA00022630"/>
    </source>
</evidence>
<dbReference type="PROSITE" id="PS00073">
    <property type="entry name" value="ACYL_COA_DH_2"/>
    <property type="match status" value="1"/>
</dbReference>
<dbReference type="SUPFAM" id="SSF56645">
    <property type="entry name" value="Acyl-CoA dehydrogenase NM domain-like"/>
    <property type="match status" value="1"/>
</dbReference>
<reference evidence="11 12" key="1">
    <citation type="journal article" date="2019" name="Int. J. Syst. Evol. Microbiol.">
        <title>The Global Catalogue of Microorganisms (GCM) 10K type strain sequencing project: providing services to taxonomists for standard genome sequencing and annotation.</title>
        <authorList>
            <consortium name="The Broad Institute Genomics Platform"/>
            <consortium name="The Broad Institute Genome Sequencing Center for Infectious Disease"/>
            <person name="Wu L."/>
            <person name="Ma J."/>
        </authorList>
    </citation>
    <scope>NUCLEOTIDE SEQUENCE [LARGE SCALE GENOMIC DNA]</scope>
    <source>
        <strain evidence="11 12">JCM 14942</strain>
    </source>
</reference>
<comment type="cofactor">
    <cofactor evidence="1 7">
        <name>FAD</name>
        <dbReference type="ChEBI" id="CHEBI:57692"/>
    </cofactor>
</comment>
<keyword evidence="6 7" id="KW-0560">Oxidoreductase</keyword>
<dbReference type="InterPro" id="IPR013786">
    <property type="entry name" value="AcylCoA_DH/ox_N"/>
</dbReference>
<dbReference type="Pfam" id="PF02770">
    <property type="entry name" value="Acyl-CoA_dh_M"/>
    <property type="match status" value="1"/>
</dbReference>
<name>A0ABN2ABE7_9ACTN</name>
<dbReference type="InterPro" id="IPR009075">
    <property type="entry name" value="AcylCo_DH/oxidase_C"/>
</dbReference>
<gene>
    <name evidence="11" type="ORF">GCM10009788_19770</name>
</gene>
<evidence type="ECO:0000256" key="5">
    <source>
        <dbReference type="ARBA" id="ARBA00022827"/>
    </source>
</evidence>
<dbReference type="SUPFAM" id="SSF47203">
    <property type="entry name" value="Acyl-CoA dehydrogenase C-terminal domain-like"/>
    <property type="match status" value="1"/>
</dbReference>
<evidence type="ECO:0000259" key="8">
    <source>
        <dbReference type="Pfam" id="PF00441"/>
    </source>
</evidence>
<evidence type="ECO:0000313" key="12">
    <source>
        <dbReference type="Proteomes" id="UP001500842"/>
    </source>
</evidence>
<feature type="domain" description="Acyl-CoA dehydrogenase/oxidase C-terminal" evidence="8">
    <location>
        <begin position="231"/>
        <end position="380"/>
    </location>
</feature>
<dbReference type="InterPro" id="IPR009100">
    <property type="entry name" value="AcylCoA_DH/oxidase_NM_dom_sf"/>
</dbReference>
<dbReference type="PANTHER" id="PTHR48083">
    <property type="entry name" value="MEDIUM-CHAIN SPECIFIC ACYL-COA DEHYDROGENASE, MITOCHONDRIAL-RELATED"/>
    <property type="match status" value="1"/>
</dbReference>
<accession>A0ABN2ABE7</accession>
<dbReference type="PROSITE" id="PS00072">
    <property type="entry name" value="ACYL_COA_DH_1"/>
    <property type="match status" value="1"/>
</dbReference>
<dbReference type="Pfam" id="PF02771">
    <property type="entry name" value="Acyl-CoA_dh_N"/>
    <property type="match status" value="1"/>
</dbReference>
<dbReference type="Gene3D" id="1.10.540.10">
    <property type="entry name" value="Acyl-CoA dehydrogenase/oxidase, N-terminal domain"/>
    <property type="match status" value="1"/>
</dbReference>
<organism evidence="11 12">
    <name type="scientific">Nocardioides humi</name>
    <dbReference type="NCBI Taxonomy" id="449461"/>
    <lineage>
        <taxon>Bacteria</taxon>
        <taxon>Bacillati</taxon>
        <taxon>Actinomycetota</taxon>
        <taxon>Actinomycetes</taxon>
        <taxon>Propionibacteriales</taxon>
        <taxon>Nocardioidaceae</taxon>
        <taxon>Nocardioides</taxon>
    </lineage>
</organism>
<comment type="caution">
    <text evidence="11">The sequence shown here is derived from an EMBL/GenBank/DDBJ whole genome shotgun (WGS) entry which is preliminary data.</text>
</comment>
<evidence type="ECO:0000256" key="2">
    <source>
        <dbReference type="ARBA" id="ARBA00009347"/>
    </source>
</evidence>
<dbReference type="InterPro" id="IPR037069">
    <property type="entry name" value="AcylCoA_DH/ox_N_sf"/>
</dbReference>
<keyword evidence="5 7" id="KW-0274">FAD</keyword>
<protein>
    <recommendedName>
        <fullName evidence="3">Medium-chain specific acyl-CoA dehydrogenase, mitochondrial</fullName>
    </recommendedName>
</protein>
<evidence type="ECO:0000313" key="11">
    <source>
        <dbReference type="EMBL" id="GAA1515474.1"/>
    </source>
</evidence>
<evidence type="ECO:0000256" key="6">
    <source>
        <dbReference type="ARBA" id="ARBA00023002"/>
    </source>
</evidence>